<comment type="caution">
    <text evidence="3">The sequence shown here is derived from an EMBL/GenBank/DDBJ whole genome shotgun (WGS) entry which is preliminary data.</text>
</comment>
<dbReference type="InterPro" id="IPR028994">
    <property type="entry name" value="Integrin_alpha_N"/>
</dbReference>
<dbReference type="EMBL" id="DSQF01000008">
    <property type="protein sequence ID" value="HGZ42612.1"/>
    <property type="molecule type" value="Genomic_DNA"/>
</dbReference>
<proteinExistence type="predicted"/>
<feature type="region of interest" description="Disordered" evidence="2">
    <location>
        <begin position="927"/>
        <end position="1013"/>
    </location>
</feature>
<protein>
    <submittedName>
        <fullName evidence="3">VCBS repeat-containing protein</fullName>
    </submittedName>
</protein>
<dbReference type="Gene3D" id="2.130.10.130">
    <property type="entry name" value="Integrin alpha, N-terminal"/>
    <property type="match status" value="1"/>
</dbReference>
<dbReference type="PANTHER" id="PTHR46580">
    <property type="entry name" value="SENSOR KINASE-RELATED"/>
    <property type="match status" value="1"/>
</dbReference>
<evidence type="ECO:0000256" key="2">
    <source>
        <dbReference type="SAM" id="MobiDB-lite"/>
    </source>
</evidence>
<dbReference type="InterPro" id="IPR013517">
    <property type="entry name" value="FG-GAP"/>
</dbReference>
<organism evidence="3">
    <name type="scientific">Eiseniibacteriota bacterium</name>
    <dbReference type="NCBI Taxonomy" id="2212470"/>
    <lineage>
        <taxon>Bacteria</taxon>
        <taxon>Candidatus Eiseniibacteriota</taxon>
    </lineage>
</organism>
<feature type="region of interest" description="Disordered" evidence="2">
    <location>
        <begin position="876"/>
        <end position="913"/>
    </location>
</feature>
<feature type="compositionally biased region" description="Low complexity" evidence="2">
    <location>
        <begin position="964"/>
        <end position="988"/>
    </location>
</feature>
<feature type="compositionally biased region" description="Basic residues" evidence="2">
    <location>
        <begin position="822"/>
        <end position="835"/>
    </location>
</feature>
<sequence length="1013" mass="105968">MRHSALSCASPHRTEPAMHCRPLRLPPQVTALVPALALAALAALAAPWPAAAAWISEGNAVATSSFDETTGYTAQRGQGACIAPDSTGGAIVAYLLGGDSLFVSRLDGSSGSRLWNGSSGIHVNPGGTVTGQPRVVADGLGGAWIVWKGTGASGTGLYAQLYNSAGTRQLAQGGIYLGAHNGQQNQHLIGAAATPSGKLIVARTDDSVRVMRVRRTGVVDWDASAGNIGTNDFHPMALLADGEGAVLAWLETLGYLQSGVTRNNLSVLANRIGEGGAAQWGLEGKLIFGSFDFVATGVSADWNGSHLFVTWTDEPAPSGGVPRVRAQKLDANGTETWNSGTEVIVRDQLGTPWANHAVEMHPRVVAGVSGGCVIGWVDARDYNRASGSLLHEEDLHGQRLSSGGTAQWGANGLPLDTTARAQVKMRMVPDGEGGAILVYENNGCGTAEADIRARRIGLDGVQDWSVTLNDNLPLDLRQEDPSAAPDGRGGVLAAWTDLENDATQQANVRATHRNAAGSLFVPAITVTAPNGGERFAAIESVPIRWTANFGGNVRIEFNDAGGARQLITASTANDGAFDWNPSSSLNSTQLRVYVLEAEDNVPEDGSDADFAICPGVQSFPSSNGEPTPRDVAVGDFNEDGIPDLAVAHSTGLRIHLGQGASGTGNGQYTLASLIALSDGGRAVVTRDFNEDGILDLAVSHASQVSILLGAGAGGVGNGSFGAPAAVALGTAIGGLVAADFNDDGVDDLALTARASDSVVVLLGGGGDGRGVRRRRAARRHARARRVQGGTAHAVVGRRDGRRFRGRRSLLRARALGGLRSGAPHRARALAPRRGRPGVPRVAGRPAHFFVDAPRARECNVRGGEGAVWTRPADHRPLTQWARPSAGPLRGTAGRNRRRRMGRPRDRGRSDRRRLFLRLAGRYPAHRAGFRRALRKPAQTRMAPRGAARIQGSGRASTRAPPWPARSGGPRSARGAGRPAGPHGRAGPSTRRPRRIEVPPGTPPGSPARFRSRP</sequence>
<gene>
    <name evidence="3" type="ORF">ENR23_04160</name>
</gene>
<dbReference type="Pfam" id="PF13517">
    <property type="entry name" value="FG-GAP_3"/>
    <property type="match status" value="1"/>
</dbReference>
<evidence type="ECO:0000313" key="3">
    <source>
        <dbReference type="EMBL" id="HGZ42612.1"/>
    </source>
</evidence>
<accession>A0A832I8P1</accession>
<feature type="region of interest" description="Disordered" evidence="2">
    <location>
        <begin position="821"/>
        <end position="841"/>
    </location>
</feature>
<keyword evidence="1" id="KW-0732">Signal</keyword>
<reference evidence="3" key="1">
    <citation type="journal article" date="2020" name="mSystems">
        <title>Genome- and Community-Level Interaction Insights into Carbon Utilization and Element Cycling Functions of Hydrothermarchaeota in Hydrothermal Sediment.</title>
        <authorList>
            <person name="Zhou Z."/>
            <person name="Liu Y."/>
            <person name="Xu W."/>
            <person name="Pan J."/>
            <person name="Luo Z.H."/>
            <person name="Li M."/>
        </authorList>
    </citation>
    <scope>NUCLEOTIDE SEQUENCE [LARGE SCALE GENOMIC DNA]</scope>
    <source>
        <strain evidence="3">SpSt-381</strain>
    </source>
</reference>
<dbReference type="AlphaFoldDB" id="A0A832I8P1"/>
<name>A0A832I8P1_UNCEI</name>
<evidence type="ECO:0000256" key="1">
    <source>
        <dbReference type="ARBA" id="ARBA00022729"/>
    </source>
</evidence>
<dbReference type="SUPFAM" id="SSF69318">
    <property type="entry name" value="Integrin alpha N-terminal domain"/>
    <property type="match status" value="1"/>
</dbReference>